<keyword evidence="2" id="KW-1185">Reference proteome</keyword>
<evidence type="ECO:0000313" key="2">
    <source>
        <dbReference type="Proteomes" id="UP000186132"/>
    </source>
</evidence>
<proteinExistence type="predicted"/>
<dbReference type="Gene3D" id="1.10.287.1060">
    <property type="entry name" value="ESAT-6-like"/>
    <property type="match status" value="1"/>
</dbReference>
<dbReference type="Proteomes" id="UP000186132">
    <property type="component" value="Unassembled WGS sequence"/>
</dbReference>
<dbReference type="AlphaFoldDB" id="A0A1M5RBR2"/>
<protein>
    <submittedName>
        <fullName evidence="1">Uncharacterized protein</fullName>
    </submittedName>
</protein>
<dbReference type="SUPFAM" id="SSF140453">
    <property type="entry name" value="EsxAB dimer-like"/>
    <property type="match status" value="1"/>
</dbReference>
<organism evidence="1 2">
    <name type="scientific">Jatrophihabitans endophyticus</name>
    <dbReference type="NCBI Taxonomy" id="1206085"/>
    <lineage>
        <taxon>Bacteria</taxon>
        <taxon>Bacillati</taxon>
        <taxon>Actinomycetota</taxon>
        <taxon>Actinomycetes</taxon>
        <taxon>Jatrophihabitantales</taxon>
        <taxon>Jatrophihabitantaceae</taxon>
        <taxon>Jatrophihabitans</taxon>
    </lineage>
</organism>
<name>A0A1M5RBR2_9ACTN</name>
<dbReference type="InterPro" id="IPR036689">
    <property type="entry name" value="ESAT-6-like_sf"/>
</dbReference>
<accession>A0A1M5RBR2</accession>
<dbReference type="EMBL" id="FQVU01000005">
    <property type="protein sequence ID" value="SHH23476.1"/>
    <property type="molecule type" value="Genomic_DNA"/>
</dbReference>
<sequence>MAAAAARIEGAAEHARQRASLLATATAHSGWDGDGARAFEQREHELLGRVRRAASELDDAAAALRQHGAAVRRELERRDAHLGQWLR</sequence>
<reference evidence="1 2" key="1">
    <citation type="submission" date="2016-11" db="EMBL/GenBank/DDBJ databases">
        <authorList>
            <person name="Jaros S."/>
            <person name="Januszkiewicz K."/>
            <person name="Wedrychowicz H."/>
        </authorList>
    </citation>
    <scope>NUCLEOTIDE SEQUENCE [LARGE SCALE GENOMIC DNA]</scope>
    <source>
        <strain evidence="1 2">DSM 45627</strain>
    </source>
</reference>
<dbReference type="STRING" id="1206085.SAMN05443575_3496"/>
<evidence type="ECO:0000313" key="1">
    <source>
        <dbReference type="EMBL" id="SHH23476.1"/>
    </source>
</evidence>
<gene>
    <name evidence="1" type="ORF">SAMN05443575_3496</name>
</gene>